<proteinExistence type="predicted"/>
<dbReference type="GO" id="GO:0006952">
    <property type="term" value="P:defense response"/>
    <property type="evidence" value="ECO:0007669"/>
    <property type="project" value="InterPro"/>
</dbReference>
<comment type="caution">
    <text evidence="2">The sequence shown here is derived from an EMBL/GenBank/DDBJ whole genome shotgun (WGS) entry which is preliminary data.</text>
</comment>
<keyword evidence="3" id="KW-1185">Reference proteome</keyword>
<organism evidence="2 3">
    <name type="scientific">Taxus chinensis</name>
    <name type="common">Chinese yew</name>
    <name type="synonym">Taxus wallichiana var. chinensis</name>
    <dbReference type="NCBI Taxonomy" id="29808"/>
    <lineage>
        <taxon>Eukaryota</taxon>
        <taxon>Viridiplantae</taxon>
        <taxon>Streptophyta</taxon>
        <taxon>Embryophyta</taxon>
        <taxon>Tracheophyta</taxon>
        <taxon>Spermatophyta</taxon>
        <taxon>Pinopsida</taxon>
        <taxon>Pinidae</taxon>
        <taxon>Conifers II</taxon>
        <taxon>Cupressales</taxon>
        <taxon>Taxaceae</taxon>
        <taxon>Taxus</taxon>
    </lineage>
</organism>
<dbReference type="InterPro" id="IPR044974">
    <property type="entry name" value="Disease_R_plants"/>
</dbReference>
<dbReference type="PANTHER" id="PTHR11017">
    <property type="entry name" value="LEUCINE-RICH REPEAT-CONTAINING PROTEIN"/>
    <property type="match status" value="1"/>
</dbReference>
<dbReference type="GO" id="GO:0043531">
    <property type="term" value="F:ADP binding"/>
    <property type="evidence" value="ECO:0007669"/>
    <property type="project" value="InterPro"/>
</dbReference>
<evidence type="ECO:0000313" key="3">
    <source>
        <dbReference type="Proteomes" id="UP000824469"/>
    </source>
</evidence>
<dbReference type="Proteomes" id="UP000824469">
    <property type="component" value="Unassembled WGS sequence"/>
</dbReference>
<evidence type="ECO:0000259" key="1">
    <source>
        <dbReference type="Pfam" id="PF00931"/>
    </source>
</evidence>
<gene>
    <name evidence="2" type="ORF">KI387_026052</name>
</gene>
<dbReference type="SUPFAM" id="SSF52540">
    <property type="entry name" value="P-loop containing nucleoside triphosphate hydrolases"/>
    <property type="match status" value="1"/>
</dbReference>
<sequence>MGVSGKTTLARELFNRERSKYKASCFLFDVGEASANIHLISLQCKLLKDLVNEDCTFHSIYEGSSYLRSRLRSVPFLKFLIFIDDIDHVDQLNAFLVKDIVQNNFGSLIIVTTHDKRVLIRTGISLRYKMKEMNANHSTELFCWHAFHNHIPPMNMKI</sequence>
<dbReference type="InterPro" id="IPR027417">
    <property type="entry name" value="P-loop_NTPase"/>
</dbReference>
<feature type="domain" description="NB-ARC" evidence="1">
    <location>
        <begin position="1"/>
        <end position="149"/>
    </location>
</feature>
<dbReference type="EMBL" id="JAHRHJ020000006">
    <property type="protein sequence ID" value="KAH9311017.1"/>
    <property type="molecule type" value="Genomic_DNA"/>
</dbReference>
<dbReference type="PANTHER" id="PTHR11017:SF385">
    <property type="entry name" value="DISEASE RESISTANCE PROTEIN (TIR-NBS-LRR CLASS)-RELATED"/>
    <property type="match status" value="1"/>
</dbReference>
<dbReference type="InterPro" id="IPR002182">
    <property type="entry name" value="NB-ARC"/>
</dbReference>
<dbReference type="Gene3D" id="3.40.50.300">
    <property type="entry name" value="P-loop containing nucleotide triphosphate hydrolases"/>
    <property type="match status" value="1"/>
</dbReference>
<dbReference type="AlphaFoldDB" id="A0AA38L875"/>
<dbReference type="Pfam" id="PF00931">
    <property type="entry name" value="NB-ARC"/>
    <property type="match status" value="1"/>
</dbReference>
<reference evidence="2 3" key="1">
    <citation type="journal article" date="2021" name="Nat. Plants">
        <title>The Taxus genome provides insights into paclitaxel biosynthesis.</title>
        <authorList>
            <person name="Xiong X."/>
            <person name="Gou J."/>
            <person name="Liao Q."/>
            <person name="Li Y."/>
            <person name="Zhou Q."/>
            <person name="Bi G."/>
            <person name="Li C."/>
            <person name="Du R."/>
            <person name="Wang X."/>
            <person name="Sun T."/>
            <person name="Guo L."/>
            <person name="Liang H."/>
            <person name="Lu P."/>
            <person name="Wu Y."/>
            <person name="Zhang Z."/>
            <person name="Ro D.K."/>
            <person name="Shang Y."/>
            <person name="Huang S."/>
            <person name="Yan J."/>
        </authorList>
    </citation>
    <scope>NUCLEOTIDE SEQUENCE [LARGE SCALE GENOMIC DNA]</scope>
    <source>
        <strain evidence="2">Ta-2019</strain>
    </source>
</reference>
<evidence type="ECO:0000313" key="2">
    <source>
        <dbReference type="EMBL" id="KAH9311017.1"/>
    </source>
</evidence>
<name>A0AA38L875_TAXCH</name>
<accession>A0AA38L875</accession>
<protein>
    <recommendedName>
        <fullName evidence="1">NB-ARC domain-containing protein</fullName>
    </recommendedName>
</protein>